<dbReference type="PANTHER" id="PTHR47572">
    <property type="entry name" value="LIPOPROTEIN-RELATED"/>
    <property type="match status" value="1"/>
</dbReference>
<organism evidence="2 3">
    <name type="scientific">Herbaspirillum chlorophenolicum</name>
    <dbReference type="NCBI Taxonomy" id="211589"/>
    <lineage>
        <taxon>Bacteria</taxon>
        <taxon>Pseudomonadati</taxon>
        <taxon>Pseudomonadota</taxon>
        <taxon>Betaproteobacteria</taxon>
        <taxon>Burkholderiales</taxon>
        <taxon>Oxalobacteraceae</taxon>
        <taxon>Herbaspirillum</taxon>
    </lineage>
</organism>
<sequence>MKPSSAYPLPRDYRLNVEDLRVVARGMQRPECVLALENGELLASHGGGGYSRVLAGGNVRHVLPAAGRGAQAGRAYVPNGIALAPDGRVLFADLGAGQGGIFALAADGALEYAVESIEGKPLPPSNYVTVDAGGTLWLTVSTRRQPRSEAWTPTVADGFIAVLDSDGARIVADGLGYTNEIAFSPDGRWVYVNETYAQCVSRFALLPGPALGPREVVARLGGANLPDGLTFDAHGGLWLTCIASNRLLVVRPDGEVQTVLEDTDPEHEALVAQGVQTGTLQHATMQTAGRSRLGNMSSLAFGGKDLRTAYLGCLLDDAIRAFDSPVPGLPTAHWRRTVSG</sequence>
<evidence type="ECO:0000259" key="1">
    <source>
        <dbReference type="Pfam" id="PF08450"/>
    </source>
</evidence>
<keyword evidence="3" id="KW-1185">Reference proteome</keyword>
<evidence type="ECO:0000313" key="2">
    <source>
        <dbReference type="EMBL" id="MFJ3046461.1"/>
    </source>
</evidence>
<evidence type="ECO:0000313" key="3">
    <source>
        <dbReference type="Proteomes" id="UP001617427"/>
    </source>
</evidence>
<feature type="domain" description="SMP-30/Gluconolactonase/LRE-like region" evidence="1">
    <location>
        <begin position="100"/>
        <end position="259"/>
    </location>
</feature>
<dbReference type="SUPFAM" id="SSF63829">
    <property type="entry name" value="Calcium-dependent phosphotriesterase"/>
    <property type="match status" value="1"/>
</dbReference>
<proteinExistence type="predicted"/>
<dbReference type="InterPro" id="IPR013658">
    <property type="entry name" value="SGL"/>
</dbReference>
<dbReference type="Gene3D" id="2.120.10.30">
    <property type="entry name" value="TolB, C-terminal domain"/>
    <property type="match status" value="1"/>
</dbReference>
<gene>
    <name evidence="2" type="ORF">ACIPEN_11560</name>
</gene>
<dbReference type="RefSeq" id="WP_402700545.1">
    <property type="nucleotide sequence ID" value="NZ_JBIUZV010000005.1"/>
</dbReference>
<reference evidence="2 3" key="1">
    <citation type="submission" date="2024-10" db="EMBL/GenBank/DDBJ databases">
        <title>The Natural Products Discovery Center: Release of the First 8490 Sequenced Strains for Exploring Actinobacteria Biosynthetic Diversity.</title>
        <authorList>
            <person name="Kalkreuter E."/>
            <person name="Kautsar S.A."/>
            <person name="Yang D."/>
            <person name="Bader C.D."/>
            <person name="Teijaro C.N."/>
            <person name="Fluegel L."/>
            <person name="Davis C.M."/>
            <person name="Simpson J.R."/>
            <person name="Lauterbach L."/>
            <person name="Steele A.D."/>
            <person name="Gui C."/>
            <person name="Meng S."/>
            <person name="Li G."/>
            <person name="Viehrig K."/>
            <person name="Ye F."/>
            <person name="Su P."/>
            <person name="Kiefer A.F."/>
            <person name="Nichols A."/>
            <person name="Cepeda A.J."/>
            <person name="Yan W."/>
            <person name="Fan B."/>
            <person name="Jiang Y."/>
            <person name="Adhikari A."/>
            <person name="Zheng C.-J."/>
            <person name="Schuster L."/>
            <person name="Cowan T.M."/>
            <person name="Smanski M.J."/>
            <person name="Chevrette M.G."/>
            <person name="De Carvalho L.P.S."/>
            <person name="Shen B."/>
        </authorList>
    </citation>
    <scope>NUCLEOTIDE SEQUENCE [LARGE SCALE GENOMIC DNA]</scope>
    <source>
        <strain evidence="2 3">NPDC087045</strain>
    </source>
</reference>
<comment type="caution">
    <text evidence="2">The sequence shown here is derived from an EMBL/GenBank/DDBJ whole genome shotgun (WGS) entry which is preliminary data.</text>
</comment>
<protein>
    <submittedName>
        <fullName evidence="2">SMP-30/gluconolactonase/LRE family protein</fullName>
    </submittedName>
</protein>
<dbReference type="Pfam" id="PF08450">
    <property type="entry name" value="SGL"/>
    <property type="match status" value="1"/>
</dbReference>
<dbReference type="PANTHER" id="PTHR47572:SF5">
    <property type="entry name" value="BLR2277 PROTEIN"/>
    <property type="match status" value="1"/>
</dbReference>
<dbReference type="Proteomes" id="UP001617427">
    <property type="component" value="Unassembled WGS sequence"/>
</dbReference>
<accession>A0ABW8EZL2</accession>
<dbReference type="InterPro" id="IPR051262">
    <property type="entry name" value="SMP-30/CGR1_Lactonase"/>
</dbReference>
<name>A0ABW8EZL2_9BURK</name>
<dbReference type="EMBL" id="JBIUZV010000005">
    <property type="protein sequence ID" value="MFJ3046461.1"/>
    <property type="molecule type" value="Genomic_DNA"/>
</dbReference>
<dbReference type="InterPro" id="IPR011042">
    <property type="entry name" value="6-blade_b-propeller_TolB-like"/>
</dbReference>